<dbReference type="Gene3D" id="3.60.15.10">
    <property type="entry name" value="Ribonuclease Z/Hydroxyacylglutathione hydrolase-like"/>
    <property type="match status" value="1"/>
</dbReference>
<gene>
    <name evidence="1" type="ORF">NCTC9239_00766</name>
</gene>
<evidence type="ECO:0008006" key="3">
    <source>
        <dbReference type="Google" id="ProtNLM"/>
    </source>
</evidence>
<keyword evidence="2" id="KW-1185">Reference proteome</keyword>
<dbReference type="EMBL" id="LR588407">
    <property type="protein sequence ID" value="VTO12593.1"/>
    <property type="molecule type" value="Genomic_DNA"/>
</dbReference>
<dbReference type="Proteomes" id="UP000309952">
    <property type="component" value="Chromosome"/>
</dbReference>
<proteinExistence type="predicted"/>
<sequence>MLQDFGTDIWIADGPVVVGGGGFRYPTRMAVMRLADGELVVWSPVSLSLEMRQAVGRLGPVGFIVPPNALHHSFVGEWQEAYPHAKTLAPPTLAEKRADLRFDGALAATAPSSWEGQIDLIIFENAIASEAVLFHRPSGTAIFTDLLQNLPEDWYHGWRALVARLDLMTGPVAEVPRKFRLATRDRTAARASLAKVLEWPTERILMAHGRPILTDARQHLRRAFSWLTR</sequence>
<dbReference type="KEGG" id="bvy:NCTC9239_00766"/>
<accession>A0A4P1JZ46</accession>
<dbReference type="Pfam" id="PF14234">
    <property type="entry name" value="DUF4336"/>
    <property type="match status" value="1"/>
</dbReference>
<dbReference type="InterPro" id="IPR036866">
    <property type="entry name" value="RibonucZ/Hydroxyglut_hydro"/>
</dbReference>
<dbReference type="AlphaFoldDB" id="A0A4P1JZ46"/>
<dbReference type="RefSeq" id="WP_046653228.1">
    <property type="nucleotide sequence ID" value="NZ_LR588407.1"/>
</dbReference>
<reference evidence="1 2" key="1">
    <citation type="submission" date="2019-04" db="EMBL/GenBank/DDBJ databases">
        <authorList>
            <consortium name="Pathogen Informatics"/>
        </authorList>
    </citation>
    <scope>NUCLEOTIDE SEQUENCE [LARGE SCALE GENOMIC DNA]</scope>
    <source>
        <strain evidence="1 2">NCTC9239</strain>
    </source>
</reference>
<organism evidence="1 2">
    <name type="scientific">Brevundimonas vancanneytii</name>
    <dbReference type="NCBI Taxonomy" id="1325724"/>
    <lineage>
        <taxon>Bacteria</taxon>
        <taxon>Pseudomonadati</taxon>
        <taxon>Pseudomonadota</taxon>
        <taxon>Alphaproteobacteria</taxon>
        <taxon>Caulobacterales</taxon>
        <taxon>Caulobacteraceae</taxon>
        <taxon>Brevundimonas</taxon>
    </lineage>
</organism>
<dbReference type="SUPFAM" id="SSF56281">
    <property type="entry name" value="Metallo-hydrolase/oxidoreductase"/>
    <property type="match status" value="1"/>
</dbReference>
<evidence type="ECO:0000313" key="2">
    <source>
        <dbReference type="Proteomes" id="UP000309952"/>
    </source>
</evidence>
<dbReference type="InterPro" id="IPR025638">
    <property type="entry name" value="DUF4336"/>
</dbReference>
<evidence type="ECO:0000313" key="1">
    <source>
        <dbReference type="EMBL" id="VTO12593.1"/>
    </source>
</evidence>
<name>A0A4P1JZ46_9CAUL</name>
<dbReference type="PANTHER" id="PTHR33835:SF1">
    <property type="entry name" value="METALLO-BETA-LACTAMASE DOMAIN-CONTAINING PROTEIN"/>
    <property type="match status" value="1"/>
</dbReference>
<protein>
    <recommendedName>
        <fullName evidence="3">DUF4336 domain-containing protein</fullName>
    </recommendedName>
</protein>
<dbReference type="PANTHER" id="PTHR33835">
    <property type="entry name" value="YALI0C07656P"/>
    <property type="match status" value="1"/>
</dbReference>